<dbReference type="STRING" id="166423.A0A0N0U2J1"/>
<reference evidence="1 2" key="1">
    <citation type="submission" date="2015-07" db="EMBL/GenBank/DDBJ databases">
        <title>The genome of Melipona quadrifasciata.</title>
        <authorList>
            <person name="Pan H."/>
            <person name="Kapheim K."/>
        </authorList>
    </citation>
    <scope>NUCLEOTIDE SEQUENCE [LARGE SCALE GENOMIC DNA]</scope>
    <source>
        <strain evidence="1">0111107301</strain>
        <tissue evidence="1">Whole body</tissue>
    </source>
</reference>
<dbReference type="Proteomes" id="UP000053105">
    <property type="component" value="Unassembled WGS sequence"/>
</dbReference>
<feature type="non-terminal residue" evidence="1">
    <location>
        <position position="1"/>
    </location>
</feature>
<protein>
    <submittedName>
        <fullName evidence="1">Uncharacterized protein</fullName>
    </submittedName>
</protein>
<dbReference type="OrthoDB" id="197155at2759"/>
<dbReference type="AlphaFoldDB" id="A0A0N0U2J1"/>
<accession>A0A0N0U2J1</accession>
<sequence>VTSDQEAVMAYYYMDDNNKVQVTEIFDVTDSESHAMLSMDEIENNTKLQFDEWDEPTWLSQHTLNDGNLF</sequence>
<evidence type="ECO:0000313" key="1">
    <source>
        <dbReference type="EMBL" id="KOX67302.1"/>
    </source>
</evidence>
<evidence type="ECO:0000313" key="2">
    <source>
        <dbReference type="Proteomes" id="UP000053105"/>
    </source>
</evidence>
<keyword evidence="2" id="KW-1185">Reference proteome</keyword>
<gene>
    <name evidence="1" type="ORF">WN51_00078</name>
</gene>
<dbReference type="EMBL" id="KQ436954">
    <property type="protein sequence ID" value="KOX67302.1"/>
    <property type="molecule type" value="Genomic_DNA"/>
</dbReference>
<organism evidence="1 2">
    <name type="scientific">Melipona quadrifasciata</name>
    <dbReference type="NCBI Taxonomy" id="166423"/>
    <lineage>
        <taxon>Eukaryota</taxon>
        <taxon>Metazoa</taxon>
        <taxon>Ecdysozoa</taxon>
        <taxon>Arthropoda</taxon>
        <taxon>Hexapoda</taxon>
        <taxon>Insecta</taxon>
        <taxon>Pterygota</taxon>
        <taxon>Neoptera</taxon>
        <taxon>Endopterygota</taxon>
        <taxon>Hymenoptera</taxon>
        <taxon>Apocrita</taxon>
        <taxon>Aculeata</taxon>
        <taxon>Apoidea</taxon>
        <taxon>Anthophila</taxon>
        <taxon>Apidae</taxon>
        <taxon>Melipona</taxon>
    </lineage>
</organism>
<name>A0A0N0U2J1_9HYME</name>
<proteinExistence type="predicted"/>